<sequence length="115" mass="13174">MYIAVIFFYPLLFVKDRPQEKKAPTTSEIMLYTEEISAAMEVVSHERKGTTKSGTEFSVAIYRPTNKIVPADRVSYTKEQEAVLHEMIEAQREIAASGDKPYGIIRSIRKFLNRT</sequence>
<gene>
    <name evidence="1" type="ORF">RGB73_29025</name>
</gene>
<accession>A0ABY9T425</accession>
<dbReference type="RefSeq" id="WP_310767111.1">
    <property type="nucleotide sequence ID" value="NZ_CP134050.1"/>
</dbReference>
<reference evidence="1 2" key="1">
    <citation type="submission" date="2023-09" db="EMBL/GenBank/DDBJ databases">
        <title>Complete Genome and Methylome dissection of Bacillus brevis NEB573 original source of BbsI restriction endonuclease.</title>
        <authorList>
            <person name="Fomenkov A."/>
            <person name="Roberts R.D."/>
        </authorList>
    </citation>
    <scope>NUCLEOTIDE SEQUENCE [LARGE SCALE GENOMIC DNA]</scope>
    <source>
        <strain evidence="1 2">NEB573</strain>
    </source>
</reference>
<evidence type="ECO:0000313" key="2">
    <source>
        <dbReference type="Proteomes" id="UP001256827"/>
    </source>
</evidence>
<protein>
    <submittedName>
        <fullName evidence="1">Uncharacterized protein</fullName>
    </submittedName>
</protein>
<organism evidence="1 2">
    <name type="scientific">Brevibacillus brevis</name>
    <name type="common">Bacillus brevis</name>
    <dbReference type="NCBI Taxonomy" id="1393"/>
    <lineage>
        <taxon>Bacteria</taxon>
        <taxon>Bacillati</taxon>
        <taxon>Bacillota</taxon>
        <taxon>Bacilli</taxon>
        <taxon>Bacillales</taxon>
        <taxon>Paenibacillaceae</taxon>
        <taxon>Brevibacillus</taxon>
    </lineage>
</organism>
<keyword evidence="2" id="KW-1185">Reference proteome</keyword>
<proteinExistence type="predicted"/>
<name>A0ABY9T425_BREBE</name>
<evidence type="ECO:0000313" key="1">
    <source>
        <dbReference type="EMBL" id="WNC14658.1"/>
    </source>
</evidence>
<dbReference type="Proteomes" id="UP001256827">
    <property type="component" value="Chromosome"/>
</dbReference>
<dbReference type="EMBL" id="CP134050">
    <property type="protein sequence ID" value="WNC14658.1"/>
    <property type="molecule type" value="Genomic_DNA"/>
</dbReference>